<feature type="domain" description="Ig-like" evidence="12">
    <location>
        <begin position="611"/>
        <end position="696"/>
    </location>
</feature>
<dbReference type="CDD" id="cd00096">
    <property type="entry name" value="Ig"/>
    <property type="match status" value="1"/>
</dbReference>
<dbReference type="PROSITE" id="PS50835">
    <property type="entry name" value="IG_LIKE"/>
    <property type="match status" value="5"/>
</dbReference>
<dbReference type="SMART" id="SM00408">
    <property type="entry name" value="IGc2"/>
    <property type="match status" value="5"/>
</dbReference>
<organism evidence="13">
    <name type="scientific">Leptinotarsa decemlineata</name>
    <name type="common">Colorado potato beetle</name>
    <name type="synonym">Doryphora decemlineata</name>
    <dbReference type="NCBI Taxonomy" id="7539"/>
    <lineage>
        <taxon>Eukaryota</taxon>
        <taxon>Metazoa</taxon>
        <taxon>Ecdysozoa</taxon>
        <taxon>Arthropoda</taxon>
        <taxon>Hexapoda</taxon>
        <taxon>Insecta</taxon>
        <taxon>Pterygota</taxon>
        <taxon>Neoptera</taxon>
        <taxon>Endopterygota</taxon>
        <taxon>Coleoptera</taxon>
        <taxon>Polyphaga</taxon>
        <taxon>Cucujiformia</taxon>
        <taxon>Chrysomeloidea</taxon>
        <taxon>Chrysomelidae</taxon>
        <taxon>Chrysomelinae</taxon>
        <taxon>Doryphorini</taxon>
        <taxon>Leptinotarsa</taxon>
    </lineage>
</organism>
<dbReference type="PANTHER" id="PTHR10075:SF100">
    <property type="entry name" value="FASCICLIN-2"/>
    <property type="match status" value="1"/>
</dbReference>
<sequence length="1117" mass="124729">EELYFSKSPKDVKVVLGTSVTLPCEVTPSSGVVYYWELNGKKTSKTTAKISNTTRRHQQGSNLHITRVDRERDSGQFTCIAEDTTGQSTAITSSPASINIQFRDRRGNRSTAGARIGLVHRKGKQRYSEVSSGRVRGGPFRVVSVRNADRLTKSARLEIKKRRIHIKSVEATDNGVYRCVAKNEAGVQHSTKNFALAVPGTGETTALIQIVPSDLIIKNGGIAFFDCSYQHADVTEWYFEEKPLSTNERFTIHSNGTLQINDVTESDQGLYNCVGIRSESTEVPQSYTAKLKIACMNVTDIEPFVLTSFEPPLPDSKKKIVGEGLTFQLTCLPTNSSPPAKQWWERPNGHTVNNSITLIRKGIIFLVLQISDSGDVRVDDGRLIIDNVKSENAGLYKCVAENIAGITEMAVELMVTSKLLILSMTKPKILVHPVSVTVDENEESILHCEFESDSRQHTIVKWRKDGKYLKHDDESSSYQRLKIFKMNGTLVIHSTQATDRGEYICEVITVGQKPVASKPATISVIGKSLISEQLRFVPAPVNKKMELGSIAKVHCKAQGTPPPIIRWEKEGVQVDNLTSHITDMNGTLHFNGVQSEDKGRYNCIASNSQGTRFSTLPKNPIEAIEGQSVSIDCVVEGDPKPTIQWDKNLKMNDFDLARFKVLSNGTLLISEVHREDENKYGCTAGSSAGLNRKEVQLIVHSADGDSTVTKAVLITMSVAGAYIILVIGLMVWCRYRRRSRKLPLNDGKRSIYCKLLKLIFFTVPVGKTENGDIEHTELKEALCGNGSDSSKPKANGIENHKEGQRSDGAETTHSQSSNNSKKSKSSNYDKLALSRSHLKDIKLIGYLYFIQISGRGEFGDIMIAKIAKTLTVHDKRASRSSQITSPEEVVDDKEVPVLIKALSQTKDEGCLTEFKREIDIFSKITNENITKLFGLCREVEPNFMILEYTDWVSFFQNLKKFLVATQNDNSPPLTSVQSVAIIQQISRGMDHLASNRIVHKDLAARNCLITSTLVAKVGLPRLTRDPYSQEYCKHVNQVYFQIIPLRWLPHEAVYEDEYSTKSDVYSFGVLMWEVFARGELPHSKINDNSFLTKLKEKKLEWKSHPSTPESLIKWQVS</sequence>
<dbReference type="GO" id="GO:0005524">
    <property type="term" value="F:ATP binding"/>
    <property type="evidence" value="ECO:0007669"/>
    <property type="project" value="InterPro"/>
</dbReference>
<feature type="non-terminal residue" evidence="13">
    <location>
        <position position="1117"/>
    </location>
</feature>
<dbReference type="Gene3D" id="2.60.40.10">
    <property type="entry name" value="Immunoglobulins"/>
    <property type="match status" value="7"/>
</dbReference>
<feature type="domain" description="Ig-like" evidence="12">
    <location>
        <begin position="303"/>
        <end position="416"/>
    </location>
</feature>
<dbReference type="SUPFAM" id="SSF56112">
    <property type="entry name" value="Protein kinase-like (PK-like)"/>
    <property type="match status" value="1"/>
</dbReference>
<dbReference type="GO" id="GO:0007411">
    <property type="term" value="P:axon guidance"/>
    <property type="evidence" value="ECO:0007669"/>
    <property type="project" value="TreeGrafter"/>
</dbReference>
<evidence type="ECO:0000256" key="3">
    <source>
        <dbReference type="ARBA" id="ARBA00022989"/>
    </source>
</evidence>
<reference evidence="13" key="1">
    <citation type="submission" date="2015-07" db="EMBL/GenBank/DDBJ databases">
        <title>The receptor tyrosine kinases in the Colorado potato beetle Leptinotarsa decemlineata (Say).</title>
        <authorList>
            <person name="Zhu T."/>
        </authorList>
    </citation>
    <scope>NUCLEOTIDE SEQUENCE</scope>
</reference>
<dbReference type="InterPro" id="IPR008266">
    <property type="entry name" value="Tyr_kinase_AS"/>
</dbReference>
<dbReference type="GO" id="GO:0070593">
    <property type="term" value="P:dendrite self-avoidance"/>
    <property type="evidence" value="ECO:0007669"/>
    <property type="project" value="TreeGrafter"/>
</dbReference>
<keyword evidence="2 10" id="KW-0812">Transmembrane</keyword>
<dbReference type="InterPro" id="IPR000719">
    <property type="entry name" value="Prot_kinase_dom"/>
</dbReference>
<dbReference type="GO" id="GO:0098632">
    <property type="term" value="F:cell-cell adhesion mediator activity"/>
    <property type="evidence" value="ECO:0007669"/>
    <property type="project" value="TreeGrafter"/>
</dbReference>
<evidence type="ECO:0000256" key="1">
    <source>
        <dbReference type="ARBA" id="ARBA00004167"/>
    </source>
</evidence>
<dbReference type="Gene3D" id="1.10.510.10">
    <property type="entry name" value="Transferase(Phosphotransferase) domain 1"/>
    <property type="match status" value="1"/>
</dbReference>
<evidence type="ECO:0000256" key="10">
    <source>
        <dbReference type="SAM" id="Phobius"/>
    </source>
</evidence>
<dbReference type="InterPro" id="IPR013098">
    <property type="entry name" value="Ig_I-set"/>
</dbReference>
<dbReference type="Pfam" id="PF07679">
    <property type="entry name" value="I-set"/>
    <property type="match status" value="2"/>
</dbReference>
<dbReference type="PROSITE" id="PS50011">
    <property type="entry name" value="PROTEIN_KINASE_DOM"/>
    <property type="match status" value="1"/>
</dbReference>
<dbReference type="InterPro" id="IPR001245">
    <property type="entry name" value="Ser-Thr/Tyr_kinase_cat_dom"/>
</dbReference>
<dbReference type="InterPro" id="IPR013783">
    <property type="entry name" value="Ig-like_fold"/>
</dbReference>
<evidence type="ECO:0000256" key="6">
    <source>
        <dbReference type="ARBA" id="ARBA00023170"/>
    </source>
</evidence>
<dbReference type="FunFam" id="2.60.40.10:FF:000032">
    <property type="entry name" value="palladin isoform X1"/>
    <property type="match status" value="1"/>
</dbReference>
<evidence type="ECO:0000256" key="9">
    <source>
        <dbReference type="SAM" id="MobiDB-lite"/>
    </source>
</evidence>
<protein>
    <submittedName>
        <fullName evidence="13">Otk</fullName>
    </submittedName>
</protein>
<dbReference type="GO" id="GO:0030424">
    <property type="term" value="C:axon"/>
    <property type="evidence" value="ECO:0007669"/>
    <property type="project" value="TreeGrafter"/>
</dbReference>
<dbReference type="AlphaFoldDB" id="A0A0U3J4E5"/>
<dbReference type="SUPFAM" id="SSF48726">
    <property type="entry name" value="Immunoglobulin"/>
    <property type="match status" value="7"/>
</dbReference>
<dbReference type="InterPro" id="IPR007110">
    <property type="entry name" value="Ig-like_dom"/>
</dbReference>
<evidence type="ECO:0000259" key="12">
    <source>
        <dbReference type="PROSITE" id="PS50835"/>
    </source>
</evidence>
<evidence type="ECO:0000256" key="8">
    <source>
        <dbReference type="ARBA" id="ARBA00023319"/>
    </source>
</evidence>
<dbReference type="EMBL" id="KT355589">
    <property type="protein sequence ID" value="ALV82508.1"/>
    <property type="molecule type" value="mRNA"/>
</dbReference>
<feature type="domain" description="Ig-like" evidence="12">
    <location>
        <begin position="538"/>
        <end position="608"/>
    </location>
</feature>
<evidence type="ECO:0000256" key="2">
    <source>
        <dbReference type="ARBA" id="ARBA00022692"/>
    </source>
</evidence>
<keyword evidence="8" id="KW-0393">Immunoglobulin domain</keyword>
<dbReference type="GO" id="GO:0007156">
    <property type="term" value="P:homophilic cell adhesion via plasma membrane adhesion molecules"/>
    <property type="evidence" value="ECO:0007669"/>
    <property type="project" value="TreeGrafter"/>
</dbReference>
<dbReference type="InterPro" id="IPR036179">
    <property type="entry name" value="Ig-like_dom_sf"/>
</dbReference>
<comment type="subcellular location">
    <subcellularLocation>
        <location evidence="1">Membrane</location>
        <topology evidence="1">Single-pass membrane protein</topology>
    </subcellularLocation>
</comment>
<keyword evidence="5" id="KW-1015">Disulfide bond</keyword>
<keyword evidence="7" id="KW-0325">Glycoprotein</keyword>
<dbReference type="PROSITE" id="PS00109">
    <property type="entry name" value="PROTEIN_KINASE_TYR"/>
    <property type="match status" value="1"/>
</dbReference>
<feature type="non-terminal residue" evidence="13">
    <location>
        <position position="1"/>
    </location>
</feature>
<dbReference type="Gene3D" id="3.30.200.20">
    <property type="entry name" value="Phosphorylase Kinase, domain 1"/>
    <property type="match status" value="1"/>
</dbReference>
<name>A0A0U3J4E5_LEPDE</name>
<evidence type="ECO:0000256" key="7">
    <source>
        <dbReference type="ARBA" id="ARBA00023180"/>
    </source>
</evidence>
<keyword evidence="6" id="KW-0675">Receptor</keyword>
<dbReference type="SMART" id="SM00409">
    <property type="entry name" value="IG"/>
    <property type="match status" value="6"/>
</dbReference>
<dbReference type="InterPro" id="IPR011009">
    <property type="entry name" value="Kinase-like_dom_sf"/>
</dbReference>
<dbReference type="GO" id="GO:0005886">
    <property type="term" value="C:plasma membrane"/>
    <property type="evidence" value="ECO:0007669"/>
    <property type="project" value="TreeGrafter"/>
</dbReference>
<dbReference type="OrthoDB" id="2413561at2759"/>
<dbReference type="PRINTS" id="PR00109">
    <property type="entry name" value="TYRKINASE"/>
</dbReference>
<proteinExistence type="evidence at transcript level"/>
<feature type="transmembrane region" description="Helical" evidence="10">
    <location>
        <begin position="711"/>
        <end position="732"/>
    </location>
</feature>
<dbReference type="InterPro" id="IPR003599">
    <property type="entry name" value="Ig_sub"/>
</dbReference>
<dbReference type="Pfam" id="PF13927">
    <property type="entry name" value="Ig_3"/>
    <property type="match status" value="4"/>
</dbReference>
<evidence type="ECO:0000259" key="11">
    <source>
        <dbReference type="PROSITE" id="PS50011"/>
    </source>
</evidence>
<dbReference type="InterPro" id="IPR003598">
    <property type="entry name" value="Ig_sub2"/>
</dbReference>
<feature type="region of interest" description="Disordered" evidence="9">
    <location>
        <begin position="782"/>
        <end position="828"/>
    </location>
</feature>
<dbReference type="PANTHER" id="PTHR10075">
    <property type="entry name" value="BASIGIN RELATED"/>
    <property type="match status" value="1"/>
</dbReference>
<dbReference type="GO" id="GO:0004672">
    <property type="term" value="F:protein kinase activity"/>
    <property type="evidence" value="ECO:0007669"/>
    <property type="project" value="InterPro"/>
</dbReference>
<keyword evidence="4 10" id="KW-0472">Membrane</keyword>
<feature type="domain" description="Ig-like" evidence="12">
    <location>
        <begin position="1"/>
        <end position="99"/>
    </location>
</feature>
<feature type="domain" description="Protein kinase" evidence="11">
    <location>
        <begin position="847"/>
        <end position="1117"/>
    </location>
</feature>
<keyword evidence="3 10" id="KW-1133">Transmembrane helix</keyword>
<feature type="domain" description="Ig-like" evidence="12">
    <location>
        <begin position="427"/>
        <end position="523"/>
    </location>
</feature>
<dbReference type="Pfam" id="PF07714">
    <property type="entry name" value="PK_Tyr_Ser-Thr"/>
    <property type="match status" value="1"/>
</dbReference>
<evidence type="ECO:0000313" key="13">
    <source>
        <dbReference type="EMBL" id="ALV82508.1"/>
    </source>
</evidence>
<feature type="compositionally biased region" description="Basic and acidic residues" evidence="9">
    <location>
        <begin position="798"/>
        <end position="810"/>
    </location>
</feature>
<accession>A0A0U3J4E5</accession>
<dbReference type="GO" id="GO:0004888">
    <property type="term" value="F:transmembrane signaling receptor activity"/>
    <property type="evidence" value="ECO:0007669"/>
    <property type="project" value="UniProtKB-ARBA"/>
</dbReference>
<evidence type="ECO:0000256" key="5">
    <source>
        <dbReference type="ARBA" id="ARBA00023157"/>
    </source>
</evidence>
<evidence type="ECO:0000256" key="4">
    <source>
        <dbReference type="ARBA" id="ARBA00023136"/>
    </source>
</evidence>